<keyword evidence="2" id="KW-1185">Reference proteome</keyword>
<dbReference type="InterPro" id="IPR012337">
    <property type="entry name" value="RNaseH-like_sf"/>
</dbReference>
<organism evidence="1 2">
    <name type="scientific">Devosia albogilva</name>
    <dbReference type="NCBI Taxonomy" id="429726"/>
    <lineage>
        <taxon>Bacteria</taxon>
        <taxon>Pseudomonadati</taxon>
        <taxon>Pseudomonadota</taxon>
        <taxon>Alphaproteobacteria</taxon>
        <taxon>Hyphomicrobiales</taxon>
        <taxon>Devosiaceae</taxon>
        <taxon>Devosia</taxon>
    </lineage>
</organism>
<gene>
    <name evidence="1" type="ORF">ACFSX5_08380</name>
</gene>
<evidence type="ECO:0008006" key="3">
    <source>
        <dbReference type="Google" id="ProtNLM"/>
    </source>
</evidence>
<accession>A0ABW5QJA5</accession>
<reference evidence="2" key="1">
    <citation type="journal article" date="2019" name="Int. J. Syst. Evol. Microbiol.">
        <title>The Global Catalogue of Microorganisms (GCM) 10K type strain sequencing project: providing services to taxonomists for standard genome sequencing and annotation.</title>
        <authorList>
            <consortium name="The Broad Institute Genomics Platform"/>
            <consortium name="The Broad Institute Genome Sequencing Center for Infectious Disease"/>
            <person name="Wu L."/>
            <person name="Ma J."/>
        </authorList>
    </citation>
    <scope>NUCLEOTIDE SEQUENCE [LARGE SCALE GENOMIC DNA]</scope>
    <source>
        <strain evidence="2">CCM 7427</strain>
    </source>
</reference>
<evidence type="ECO:0000313" key="1">
    <source>
        <dbReference type="EMBL" id="MFD2647804.1"/>
    </source>
</evidence>
<protein>
    <recommendedName>
        <fullName evidence="3">Integrase catalytic domain-containing protein</fullName>
    </recommendedName>
</protein>
<dbReference type="SUPFAM" id="SSF53098">
    <property type="entry name" value="Ribonuclease H-like"/>
    <property type="match status" value="1"/>
</dbReference>
<dbReference type="EMBL" id="JBHUNP010000001">
    <property type="protein sequence ID" value="MFD2647804.1"/>
    <property type="molecule type" value="Genomic_DNA"/>
</dbReference>
<dbReference type="InterPro" id="IPR036397">
    <property type="entry name" value="RNaseH_sf"/>
</dbReference>
<name>A0ABW5QJA5_9HYPH</name>
<comment type="caution">
    <text evidence="1">The sequence shown here is derived from an EMBL/GenBank/DDBJ whole genome shotgun (WGS) entry which is preliminary data.</text>
</comment>
<sequence length="187" mass="21167">MYDRSSAPHHCPHRLAGDVIAAIERLRRQRQSGPSIAQALNLARSSVGLVLRRIGLNRLERLEPRPAAVRYERERPGELVHIDIKTLGRFERSGHRVTGARIEHNRGRGIGWEHLHVAVDDASRLAYTEVLPSLGKEDATAFLSRALGWFERLGVTVERVMTDNVLGHKETRYRGKQVSMREFAPAE</sequence>
<proteinExistence type="predicted"/>
<dbReference type="Proteomes" id="UP001597521">
    <property type="component" value="Unassembled WGS sequence"/>
</dbReference>
<dbReference type="RefSeq" id="WP_386832820.1">
    <property type="nucleotide sequence ID" value="NZ_JBHUNP010000001.1"/>
</dbReference>
<evidence type="ECO:0000313" key="2">
    <source>
        <dbReference type="Proteomes" id="UP001597521"/>
    </source>
</evidence>
<dbReference type="Gene3D" id="3.30.420.10">
    <property type="entry name" value="Ribonuclease H-like superfamily/Ribonuclease H"/>
    <property type="match status" value="1"/>
</dbReference>